<evidence type="ECO:0000313" key="3">
    <source>
        <dbReference type="EMBL" id="KAK8870568.1"/>
    </source>
</evidence>
<keyword evidence="4" id="KW-1185">Reference proteome</keyword>
<keyword evidence="1" id="KW-0175">Coiled coil</keyword>
<gene>
    <name evidence="3" type="ORF">M9Y10_008454</name>
</gene>
<evidence type="ECO:0000256" key="2">
    <source>
        <dbReference type="SAM" id="MobiDB-lite"/>
    </source>
</evidence>
<feature type="region of interest" description="Disordered" evidence="2">
    <location>
        <begin position="172"/>
        <end position="205"/>
    </location>
</feature>
<dbReference type="EMBL" id="JAPFFF010000014">
    <property type="protein sequence ID" value="KAK8870568.1"/>
    <property type="molecule type" value="Genomic_DNA"/>
</dbReference>
<name>A0ABR2IY46_9EUKA</name>
<proteinExistence type="predicted"/>
<protein>
    <submittedName>
        <fullName evidence="3">Uncharacterized protein</fullName>
    </submittedName>
</protein>
<feature type="compositionally biased region" description="Acidic residues" evidence="2">
    <location>
        <begin position="177"/>
        <end position="192"/>
    </location>
</feature>
<comment type="caution">
    <text evidence="3">The sequence shown here is derived from an EMBL/GenBank/DDBJ whole genome shotgun (WGS) entry which is preliminary data.</text>
</comment>
<reference evidence="3 4" key="1">
    <citation type="submission" date="2024-04" db="EMBL/GenBank/DDBJ databases">
        <title>Tritrichomonas musculus Genome.</title>
        <authorList>
            <person name="Alves-Ferreira E."/>
            <person name="Grigg M."/>
            <person name="Lorenzi H."/>
            <person name="Galac M."/>
        </authorList>
    </citation>
    <scope>NUCLEOTIDE SEQUENCE [LARGE SCALE GENOMIC DNA]</scope>
    <source>
        <strain evidence="3 4">EAF2021</strain>
    </source>
</reference>
<sequence length="391" mass="46600">MLETDSSTNEGLKVNEEQDEKLIYLKVDDCYLDCVSKFRIAIDLMNSNFMDLIRFDKELTVQCREIVMHNHKFIKDMIFGKELTHSKMLDKIEEFKTGEYDQLLKDLLEKINVNFENFNKKDESPINEQFKYKEECLKNKFEKFQDALKKYQENIEKSKNIYDDFVETKINPLFSNDSDDDNDDDNDEDEGDNNNKRSYGNPWPNIPREIQKSVNMFLSYVNSLISIKSILDFDKVISDYKDKAQKQQEKIDKEKEEEEILKQKAIEDEKRRKIEEEREALRQIYLAMEPEELEKKVKDLQEQEKTLITNVEELKNTIEELQNEEEKLRKGKEDQTNQLEKLKEDNESLLKQQDELTNSLNNKDKEIKNLLNEVSQLKAAFDKLKKILLHQ</sequence>
<organism evidence="3 4">
    <name type="scientific">Tritrichomonas musculus</name>
    <dbReference type="NCBI Taxonomy" id="1915356"/>
    <lineage>
        <taxon>Eukaryota</taxon>
        <taxon>Metamonada</taxon>
        <taxon>Parabasalia</taxon>
        <taxon>Tritrichomonadida</taxon>
        <taxon>Tritrichomonadidae</taxon>
        <taxon>Tritrichomonas</taxon>
    </lineage>
</organism>
<feature type="region of interest" description="Disordered" evidence="2">
    <location>
        <begin position="324"/>
        <end position="350"/>
    </location>
</feature>
<evidence type="ECO:0000256" key="1">
    <source>
        <dbReference type="SAM" id="Coils"/>
    </source>
</evidence>
<evidence type="ECO:0000313" key="4">
    <source>
        <dbReference type="Proteomes" id="UP001470230"/>
    </source>
</evidence>
<dbReference type="Proteomes" id="UP001470230">
    <property type="component" value="Unassembled WGS sequence"/>
</dbReference>
<accession>A0ABR2IY46</accession>
<dbReference type="Gene3D" id="6.10.250.3110">
    <property type="match status" value="1"/>
</dbReference>
<feature type="coiled-coil region" evidence="1">
    <location>
        <begin position="134"/>
        <end position="168"/>
    </location>
</feature>